<keyword evidence="2" id="KW-1185">Reference proteome</keyword>
<sequence>MGNVLVDNGSALNILPLKMLKRLPVDETRIQANHLIVKALMAPGGVS</sequence>
<dbReference type="OrthoDB" id="1736143at2759"/>
<accession>A0A1R3KQD0</accession>
<protein>
    <recommendedName>
        <fullName evidence="3">Aspartic peptidase</fullName>
    </recommendedName>
</protein>
<dbReference type="EMBL" id="AWUE01012401">
    <property type="protein sequence ID" value="OMP09249.1"/>
    <property type="molecule type" value="Genomic_DNA"/>
</dbReference>
<name>A0A1R3KQD0_9ROSI</name>
<comment type="caution">
    <text evidence="1">The sequence shown here is derived from an EMBL/GenBank/DDBJ whole genome shotgun (WGS) entry which is preliminary data.</text>
</comment>
<reference evidence="2" key="1">
    <citation type="submission" date="2013-09" db="EMBL/GenBank/DDBJ databases">
        <title>Corchorus olitorius genome sequencing.</title>
        <authorList>
            <person name="Alam M."/>
            <person name="Haque M.S."/>
            <person name="Islam M.S."/>
            <person name="Emdad E.M."/>
            <person name="Islam M.M."/>
            <person name="Ahmed B."/>
            <person name="Halim A."/>
            <person name="Hossen Q.M.M."/>
            <person name="Hossain M.Z."/>
            <person name="Ahmed R."/>
            <person name="Khan M.M."/>
            <person name="Islam R."/>
            <person name="Rashid M.M."/>
            <person name="Khan S.A."/>
            <person name="Rahman M.S."/>
            <person name="Alam M."/>
            <person name="Yahiya A.S."/>
            <person name="Khan M.S."/>
            <person name="Azam M.S."/>
            <person name="Haque T."/>
            <person name="Lashkar M.Z.H."/>
            <person name="Akhand A.I."/>
            <person name="Morshed G."/>
            <person name="Roy S."/>
            <person name="Uddin K.S."/>
            <person name="Rabeya T."/>
            <person name="Hossain A.S."/>
            <person name="Chowdhury A."/>
            <person name="Snigdha A.R."/>
            <person name="Mortoza M.S."/>
            <person name="Matin S.A."/>
            <person name="Hoque S.M.E."/>
            <person name="Islam M.K."/>
            <person name="Roy D.K."/>
            <person name="Haider R."/>
            <person name="Moosa M.M."/>
            <person name="Elias S.M."/>
            <person name="Hasan A.M."/>
            <person name="Jahan S."/>
            <person name="Shafiuddin M."/>
            <person name="Mahmood N."/>
            <person name="Shommy N.S."/>
        </authorList>
    </citation>
    <scope>NUCLEOTIDE SEQUENCE [LARGE SCALE GENOMIC DNA]</scope>
    <source>
        <strain evidence="2">cv. O-4</strain>
    </source>
</reference>
<proteinExistence type="predicted"/>
<dbReference type="AlphaFoldDB" id="A0A1R3KQD0"/>
<evidence type="ECO:0008006" key="3">
    <source>
        <dbReference type="Google" id="ProtNLM"/>
    </source>
</evidence>
<organism evidence="1 2">
    <name type="scientific">Corchorus olitorius</name>
    <dbReference type="NCBI Taxonomy" id="93759"/>
    <lineage>
        <taxon>Eukaryota</taxon>
        <taxon>Viridiplantae</taxon>
        <taxon>Streptophyta</taxon>
        <taxon>Embryophyta</taxon>
        <taxon>Tracheophyta</taxon>
        <taxon>Spermatophyta</taxon>
        <taxon>Magnoliopsida</taxon>
        <taxon>eudicotyledons</taxon>
        <taxon>Gunneridae</taxon>
        <taxon>Pentapetalae</taxon>
        <taxon>rosids</taxon>
        <taxon>malvids</taxon>
        <taxon>Malvales</taxon>
        <taxon>Malvaceae</taxon>
        <taxon>Grewioideae</taxon>
        <taxon>Apeibeae</taxon>
        <taxon>Corchorus</taxon>
    </lineage>
</organism>
<gene>
    <name evidence="1" type="ORF">COLO4_05659</name>
</gene>
<evidence type="ECO:0000313" key="2">
    <source>
        <dbReference type="Proteomes" id="UP000187203"/>
    </source>
</evidence>
<dbReference type="Proteomes" id="UP000187203">
    <property type="component" value="Unassembled WGS sequence"/>
</dbReference>
<evidence type="ECO:0000313" key="1">
    <source>
        <dbReference type="EMBL" id="OMP09249.1"/>
    </source>
</evidence>